<feature type="compositionally biased region" description="Polar residues" evidence="1">
    <location>
        <begin position="23"/>
        <end position="41"/>
    </location>
</feature>
<proteinExistence type="predicted"/>
<accession>X8CM74</accession>
<sequence length="41" mass="4294">MVAFQMSDGKLDPHTGEPHLLTSGLSPRTVPTQTAVDSDGV</sequence>
<name>X8CM74_MYCXE</name>
<protein>
    <submittedName>
        <fullName evidence="2">Putative penicillin-binding protein 1</fullName>
    </submittedName>
</protein>
<evidence type="ECO:0000313" key="2">
    <source>
        <dbReference type="EMBL" id="EUA56558.1"/>
    </source>
</evidence>
<feature type="region of interest" description="Disordered" evidence="1">
    <location>
        <begin position="1"/>
        <end position="41"/>
    </location>
</feature>
<dbReference type="PATRIC" id="fig|1299334.3.peg.2706"/>
<dbReference type="EMBL" id="JAOB01000029">
    <property type="protein sequence ID" value="EUA56558.1"/>
    <property type="molecule type" value="Genomic_DNA"/>
</dbReference>
<dbReference type="AlphaFoldDB" id="X8CM74"/>
<organism evidence="2">
    <name type="scientific">Mycobacterium xenopi 4042</name>
    <dbReference type="NCBI Taxonomy" id="1299334"/>
    <lineage>
        <taxon>Bacteria</taxon>
        <taxon>Bacillati</taxon>
        <taxon>Actinomycetota</taxon>
        <taxon>Actinomycetes</taxon>
        <taxon>Mycobacteriales</taxon>
        <taxon>Mycobacteriaceae</taxon>
        <taxon>Mycobacterium</taxon>
    </lineage>
</organism>
<gene>
    <name evidence="2" type="ORF">I553_8606</name>
</gene>
<comment type="caution">
    <text evidence="2">The sequence shown here is derived from an EMBL/GenBank/DDBJ whole genome shotgun (WGS) entry which is preliminary data.</text>
</comment>
<reference evidence="2" key="1">
    <citation type="submission" date="2014-01" db="EMBL/GenBank/DDBJ databases">
        <authorList>
            <person name="Brown-Elliot B."/>
            <person name="Wallace R."/>
            <person name="Lenaerts A."/>
            <person name="Ordway D."/>
            <person name="DeGroote M.A."/>
            <person name="Parker T."/>
            <person name="Sizemore C."/>
            <person name="Tallon L.J."/>
            <person name="Sadzewicz L.K."/>
            <person name="Sengamalay N."/>
            <person name="Fraser C.M."/>
            <person name="Hine E."/>
            <person name="Shefchek K.A."/>
            <person name="Das S.P."/>
            <person name="Tettelin H."/>
        </authorList>
    </citation>
    <scope>NUCLEOTIDE SEQUENCE [LARGE SCALE GENOMIC DNA]</scope>
    <source>
        <strain evidence="2">4042</strain>
    </source>
</reference>
<evidence type="ECO:0000256" key="1">
    <source>
        <dbReference type="SAM" id="MobiDB-lite"/>
    </source>
</evidence>